<reference evidence="1 2" key="1">
    <citation type="submission" date="2023-03" db="EMBL/GenBank/DDBJ databases">
        <title>Genome insight into feeding habits of ladybird beetles.</title>
        <authorList>
            <person name="Li H.-S."/>
            <person name="Huang Y.-H."/>
            <person name="Pang H."/>
        </authorList>
    </citation>
    <scope>NUCLEOTIDE SEQUENCE [LARGE SCALE GENOMIC DNA]</scope>
    <source>
        <strain evidence="1">SYSU_2023b</strain>
        <tissue evidence="1">Whole body</tissue>
    </source>
</reference>
<gene>
    <name evidence="1" type="ORF">WA026_011878</name>
</gene>
<evidence type="ECO:0000313" key="2">
    <source>
        <dbReference type="Proteomes" id="UP001431783"/>
    </source>
</evidence>
<dbReference type="PANTHER" id="PTHR14520">
    <property type="entry name" value="MITOCHONDRIAL RIBOSOMAL PROTEIN 63"/>
    <property type="match status" value="1"/>
</dbReference>
<evidence type="ECO:0008006" key="3">
    <source>
        <dbReference type="Google" id="ProtNLM"/>
    </source>
</evidence>
<protein>
    <recommendedName>
        <fullName evidence="3">Ribosomal protein 63, mitochondrial</fullName>
    </recommendedName>
</protein>
<dbReference type="AlphaFoldDB" id="A0AAW1UJE8"/>
<name>A0AAW1UJE8_9CUCU</name>
<dbReference type="GO" id="GO:0003735">
    <property type="term" value="F:structural constituent of ribosome"/>
    <property type="evidence" value="ECO:0007669"/>
    <property type="project" value="TreeGrafter"/>
</dbReference>
<dbReference type="EMBL" id="JARQZJ010000065">
    <property type="protein sequence ID" value="KAK9880638.1"/>
    <property type="molecule type" value="Genomic_DNA"/>
</dbReference>
<organism evidence="1 2">
    <name type="scientific">Henosepilachna vigintioctopunctata</name>
    <dbReference type="NCBI Taxonomy" id="420089"/>
    <lineage>
        <taxon>Eukaryota</taxon>
        <taxon>Metazoa</taxon>
        <taxon>Ecdysozoa</taxon>
        <taxon>Arthropoda</taxon>
        <taxon>Hexapoda</taxon>
        <taxon>Insecta</taxon>
        <taxon>Pterygota</taxon>
        <taxon>Neoptera</taxon>
        <taxon>Endopterygota</taxon>
        <taxon>Coleoptera</taxon>
        <taxon>Polyphaga</taxon>
        <taxon>Cucujiformia</taxon>
        <taxon>Coccinelloidea</taxon>
        <taxon>Coccinellidae</taxon>
        <taxon>Epilachninae</taxon>
        <taxon>Epilachnini</taxon>
        <taxon>Henosepilachna</taxon>
    </lineage>
</organism>
<dbReference type="GO" id="GO:0032543">
    <property type="term" value="P:mitochondrial translation"/>
    <property type="evidence" value="ECO:0007669"/>
    <property type="project" value="TreeGrafter"/>
</dbReference>
<dbReference type="Proteomes" id="UP001431783">
    <property type="component" value="Unassembled WGS sequence"/>
</dbReference>
<sequence length="105" mass="12668">MKIFQVLLRRTYMPNGHIHRGKQKLIKEPTIKDIQKLKNQFAIEEENMFYLRHPYLTAEQSYGHAHALGRQEERMKRLLAVKKDFKENVTIESRLGHLRHKESWD</sequence>
<dbReference type="PANTHER" id="PTHR14520:SF4">
    <property type="entry name" value="LARGE RIBOSOMAL SUBUNIT PROTEIN ML63"/>
    <property type="match status" value="1"/>
</dbReference>
<comment type="caution">
    <text evidence="1">The sequence shown here is derived from an EMBL/GenBank/DDBJ whole genome shotgun (WGS) entry which is preliminary data.</text>
</comment>
<dbReference type="Pfam" id="PF14978">
    <property type="entry name" value="MRP-63"/>
    <property type="match status" value="1"/>
</dbReference>
<evidence type="ECO:0000313" key="1">
    <source>
        <dbReference type="EMBL" id="KAK9880638.1"/>
    </source>
</evidence>
<proteinExistence type="predicted"/>
<dbReference type="InterPro" id="IPR016576">
    <property type="entry name" value="Ribosomal_mL63"/>
</dbReference>
<keyword evidence="2" id="KW-1185">Reference proteome</keyword>
<dbReference type="GO" id="GO:0005761">
    <property type="term" value="C:mitochondrial ribosome"/>
    <property type="evidence" value="ECO:0007669"/>
    <property type="project" value="InterPro"/>
</dbReference>
<accession>A0AAW1UJE8</accession>